<organism evidence="1 2">
    <name type="scientific">Favolaschia claudopus</name>
    <dbReference type="NCBI Taxonomy" id="2862362"/>
    <lineage>
        <taxon>Eukaryota</taxon>
        <taxon>Fungi</taxon>
        <taxon>Dikarya</taxon>
        <taxon>Basidiomycota</taxon>
        <taxon>Agaricomycotina</taxon>
        <taxon>Agaricomycetes</taxon>
        <taxon>Agaricomycetidae</taxon>
        <taxon>Agaricales</taxon>
        <taxon>Marasmiineae</taxon>
        <taxon>Mycenaceae</taxon>
        <taxon>Favolaschia</taxon>
    </lineage>
</organism>
<comment type="caution">
    <text evidence="1">The sequence shown here is derived from an EMBL/GenBank/DDBJ whole genome shotgun (WGS) entry which is preliminary data.</text>
</comment>
<accession>A0AAW0AJJ4</accession>
<reference evidence="1 2" key="1">
    <citation type="journal article" date="2024" name="J Genomics">
        <title>Draft genome sequencing and assembly of Favolaschia claudopus CIRM-BRFM 2984 isolated from oak limbs.</title>
        <authorList>
            <person name="Navarro D."/>
            <person name="Drula E."/>
            <person name="Chaduli D."/>
            <person name="Cazenave R."/>
            <person name="Ahrendt S."/>
            <person name="Wang J."/>
            <person name="Lipzen A."/>
            <person name="Daum C."/>
            <person name="Barry K."/>
            <person name="Grigoriev I.V."/>
            <person name="Favel A."/>
            <person name="Rosso M.N."/>
            <person name="Martin F."/>
        </authorList>
    </citation>
    <scope>NUCLEOTIDE SEQUENCE [LARGE SCALE GENOMIC DNA]</scope>
    <source>
        <strain evidence="1 2">CIRM-BRFM 2984</strain>
    </source>
</reference>
<dbReference type="Proteomes" id="UP001362999">
    <property type="component" value="Unassembled WGS sequence"/>
</dbReference>
<evidence type="ECO:0000313" key="1">
    <source>
        <dbReference type="EMBL" id="KAK7013039.1"/>
    </source>
</evidence>
<protein>
    <submittedName>
        <fullName evidence="1">Uncharacterized protein</fullName>
    </submittedName>
</protein>
<dbReference type="EMBL" id="JAWWNJ010000061">
    <property type="protein sequence ID" value="KAK7013039.1"/>
    <property type="molecule type" value="Genomic_DNA"/>
</dbReference>
<dbReference type="AlphaFoldDB" id="A0AAW0AJJ4"/>
<name>A0AAW0AJJ4_9AGAR</name>
<keyword evidence="2" id="KW-1185">Reference proteome</keyword>
<sequence length="218" mass="24543">MAVATHRLKLKRATCRICLGALEVHKYGVAAFNRGCVLDNDLMPFLFSGPLRVSGLTESFCSVLQSCRYISDILFTAYGHDARPNPPPHSALTSRSHASRVRRHPAHLEWFYACVHSRRSIHSAEHLPLETRVSGNRVKASWHQIKASQRKHKREQAVVIDKPSKYRNSSHHGTCPVPQTSHPRLLRGIDEENLPVPPLTVSVFDRSDKSTCWSMPLG</sequence>
<gene>
    <name evidence="1" type="ORF">R3P38DRAFT_3278262</name>
</gene>
<evidence type="ECO:0000313" key="2">
    <source>
        <dbReference type="Proteomes" id="UP001362999"/>
    </source>
</evidence>
<proteinExistence type="predicted"/>